<dbReference type="EMBL" id="JAKOGI010000227">
    <property type="protein sequence ID" value="KAJ8439193.1"/>
    <property type="molecule type" value="Genomic_DNA"/>
</dbReference>
<keyword evidence="2" id="KW-0472">Membrane</keyword>
<reference evidence="3" key="1">
    <citation type="submission" date="2022-04" db="EMBL/GenBank/DDBJ databases">
        <title>Carnegiea gigantea Genome sequencing and assembly v2.</title>
        <authorList>
            <person name="Copetti D."/>
            <person name="Sanderson M.J."/>
            <person name="Burquez A."/>
            <person name="Wojciechowski M.F."/>
        </authorList>
    </citation>
    <scope>NUCLEOTIDE SEQUENCE</scope>
    <source>
        <strain evidence="3">SGP5-SGP5p</strain>
        <tissue evidence="3">Aerial part</tissue>
    </source>
</reference>
<keyword evidence="2" id="KW-0812">Transmembrane</keyword>
<dbReference type="Proteomes" id="UP001153076">
    <property type="component" value="Unassembled WGS sequence"/>
</dbReference>
<proteinExistence type="predicted"/>
<evidence type="ECO:0000313" key="4">
    <source>
        <dbReference type="Proteomes" id="UP001153076"/>
    </source>
</evidence>
<evidence type="ECO:0000256" key="1">
    <source>
        <dbReference type="SAM" id="MobiDB-lite"/>
    </source>
</evidence>
<dbReference type="InterPro" id="IPR004158">
    <property type="entry name" value="DUF247_pln"/>
</dbReference>
<dbReference type="OrthoDB" id="1846188at2759"/>
<dbReference type="Pfam" id="PF03140">
    <property type="entry name" value="DUF247"/>
    <property type="match status" value="1"/>
</dbReference>
<protein>
    <submittedName>
        <fullName evidence="3">Uncharacterized protein</fullName>
    </submittedName>
</protein>
<evidence type="ECO:0000313" key="3">
    <source>
        <dbReference type="EMBL" id="KAJ8439193.1"/>
    </source>
</evidence>
<evidence type="ECO:0000256" key="2">
    <source>
        <dbReference type="SAM" id="Phobius"/>
    </source>
</evidence>
<sequence length="483" mass="55627">MGGPRRPIVGFGRMGGPRSKLWAHADILASGSHEEGPSHDSTSNQVPRNMEDTATWRGPVGLNYTNRELKKARATVEKSEGVRCCVYQVPRYLERPAHDDTFSPRLVSIGPYHYGEARLKGMEFHKYRMLNCILDRTKKDLREFYNVVKKVLHQARASYQHLPESSLPNHRFLRMLVLDGCFVLRVPRRPYTTLHYDPGDPIFAKLYMRHEIERDILLLENQIPLFLMLKAFDVSTWVIGRSVLPSNEENSVLLEKLQAHAGMLSCLEILWEKLMHGRTEESTTIAVQEEGMSRPMTNVGPYTIPSVTALKEAGVIFKYTERLPFWEIKFEEGGVLEIPQIMIYESSEFIFLNLMAFELHHVTREHDWKITRYILFMDSLVNSAADVAELRAQKIIVGAGPSDEEIANLFNRLGRPTFIPFNQFNDLSQKIHMHCDRRTNRWRASLMHTYFNTPWAIISAIAAAVLLLLTILQTCYSIGQYYQ</sequence>
<dbReference type="PANTHER" id="PTHR31170">
    <property type="entry name" value="BNAC04G53230D PROTEIN"/>
    <property type="match status" value="1"/>
</dbReference>
<dbReference type="AlphaFoldDB" id="A0A9Q1K9E0"/>
<accession>A0A9Q1K9E0</accession>
<dbReference type="PANTHER" id="PTHR31170:SF25">
    <property type="entry name" value="BNAA09G04570D PROTEIN"/>
    <property type="match status" value="1"/>
</dbReference>
<keyword evidence="4" id="KW-1185">Reference proteome</keyword>
<gene>
    <name evidence="3" type="ORF">Cgig2_003406</name>
</gene>
<organism evidence="3 4">
    <name type="scientific">Carnegiea gigantea</name>
    <dbReference type="NCBI Taxonomy" id="171969"/>
    <lineage>
        <taxon>Eukaryota</taxon>
        <taxon>Viridiplantae</taxon>
        <taxon>Streptophyta</taxon>
        <taxon>Embryophyta</taxon>
        <taxon>Tracheophyta</taxon>
        <taxon>Spermatophyta</taxon>
        <taxon>Magnoliopsida</taxon>
        <taxon>eudicotyledons</taxon>
        <taxon>Gunneridae</taxon>
        <taxon>Pentapetalae</taxon>
        <taxon>Caryophyllales</taxon>
        <taxon>Cactineae</taxon>
        <taxon>Cactaceae</taxon>
        <taxon>Cactoideae</taxon>
        <taxon>Echinocereeae</taxon>
        <taxon>Carnegiea</taxon>
    </lineage>
</organism>
<comment type="caution">
    <text evidence="3">The sequence shown here is derived from an EMBL/GenBank/DDBJ whole genome shotgun (WGS) entry which is preliminary data.</text>
</comment>
<feature type="transmembrane region" description="Helical" evidence="2">
    <location>
        <begin position="455"/>
        <end position="479"/>
    </location>
</feature>
<feature type="region of interest" description="Disordered" evidence="1">
    <location>
        <begin position="30"/>
        <end position="57"/>
    </location>
</feature>
<name>A0A9Q1K9E0_9CARY</name>
<keyword evidence="2" id="KW-1133">Transmembrane helix</keyword>